<dbReference type="RefSeq" id="WP_142857795.1">
    <property type="nucleotide sequence ID" value="NZ_SGOE01000004.1"/>
</dbReference>
<protein>
    <recommendedName>
        <fullName evidence="2">Glycosyltransferase 99 N-terminal domain-containing protein</fullName>
    </recommendedName>
</protein>
<dbReference type="EMBL" id="SGOE01000004">
    <property type="protein sequence ID" value="TRB05404.1"/>
    <property type="molecule type" value="Genomic_DNA"/>
</dbReference>
<gene>
    <name evidence="3" type="ORF">EXN61_16445</name>
</gene>
<organism evidence="3 4">
    <name type="scientific">Agrobacterium tumefaciens</name>
    <dbReference type="NCBI Taxonomy" id="358"/>
    <lineage>
        <taxon>Bacteria</taxon>
        <taxon>Pseudomonadati</taxon>
        <taxon>Pseudomonadota</taxon>
        <taxon>Alphaproteobacteria</taxon>
        <taxon>Hyphomicrobiales</taxon>
        <taxon>Rhizobiaceae</taxon>
        <taxon>Rhizobium/Agrobacterium group</taxon>
        <taxon>Agrobacterium</taxon>
        <taxon>Agrobacterium tumefaciens complex</taxon>
    </lineage>
</organism>
<comment type="caution">
    <text evidence="3">The sequence shown here is derived from an EMBL/GenBank/DDBJ whole genome shotgun (WGS) entry which is preliminary data.</text>
</comment>
<dbReference type="Proteomes" id="UP000317023">
    <property type="component" value="Unassembled WGS sequence"/>
</dbReference>
<evidence type="ECO:0000256" key="1">
    <source>
        <dbReference type="SAM" id="Coils"/>
    </source>
</evidence>
<name>A0A546XXC6_AGRTU</name>
<sequence length="489" mass="55886">MHFVLAIPPISATGDETYYFWVLQKWLYETREAKTSIILPPQYISALTDKSRWEFTEQSFSFNQYLPSRSIGDQVEIIPHPQIPIAQTDNSSPASRFVDLITREKALLTDFYLETLRAVKTRTRDNVAVITWLNNASLRSAASSLDCPLVFNELGPLRKPYYRPTAYWDRHGVNGETEVSDRWQLEKRDFISWKTTAYPQGGALHALRALIADPMSHSTMKASVVRAEVGVALQVETDSNALAYGGGWTNLALVDYVKRSEMADKSLLRLHPGGSAIYPGRIDLSPSPLEFLANINEVWTVNSSLGIEALFWGKKARIFGDSPIKPIIQMPSDERESFLEWFILCYLVPFDLIFNFDYYVWRLAKPSVEEIAVRHIAAYETSPKQAWQKVPFPPPADDRRLMIDFPGPQRGPVILAQQNLDLAEQQRHIEQLENNIQELHEVIEQQKKMLMESDTLLIEQEAAADENKKELEALKSSIPFRLLRRAYLI</sequence>
<feature type="domain" description="Glycosyltransferase 99 N-terminal" evidence="2">
    <location>
        <begin position="7"/>
        <end position="178"/>
    </location>
</feature>
<dbReference type="AlphaFoldDB" id="A0A546XXC6"/>
<feature type="coiled-coil region" evidence="1">
    <location>
        <begin position="415"/>
        <end position="477"/>
    </location>
</feature>
<proteinExistence type="predicted"/>
<evidence type="ECO:0000313" key="4">
    <source>
        <dbReference type="Proteomes" id="UP000317023"/>
    </source>
</evidence>
<keyword evidence="1" id="KW-0175">Coiled coil</keyword>
<dbReference type="Pfam" id="PF21912">
    <property type="entry name" value="Glyco_transf_99"/>
    <property type="match status" value="1"/>
</dbReference>
<evidence type="ECO:0000313" key="3">
    <source>
        <dbReference type="EMBL" id="TRB05404.1"/>
    </source>
</evidence>
<dbReference type="InterPro" id="IPR054112">
    <property type="entry name" value="Glyco_transf_99_N"/>
</dbReference>
<reference evidence="3 4" key="1">
    <citation type="journal article" date="2019" name="Appl. Microbiol. Biotechnol.">
        <title>Differential efficiency of wild type rhizogenic strains for rol gene transformation of plants.</title>
        <authorList>
            <person name="Desmet S."/>
            <person name="De Keyser E."/>
            <person name="Van Vaerenbergh J."/>
            <person name="Baeyen S."/>
            <person name="Van Huylenbroeck J."/>
            <person name="Geelen D."/>
            <person name="Dhooghe E."/>
        </authorList>
    </citation>
    <scope>NUCLEOTIDE SEQUENCE [LARGE SCALE GENOMIC DNA]</scope>
    <source>
        <strain evidence="3 4">MAFF210266</strain>
    </source>
</reference>
<accession>A0A546XXC6</accession>
<evidence type="ECO:0000259" key="2">
    <source>
        <dbReference type="Pfam" id="PF21912"/>
    </source>
</evidence>